<feature type="transmembrane region" description="Helical" evidence="1">
    <location>
        <begin position="64"/>
        <end position="85"/>
    </location>
</feature>
<evidence type="ECO:0000256" key="1">
    <source>
        <dbReference type="SAM" id="Phobius"/>
    </source>
</evidence>
<evidence type="ECO:0008006" key="4">
    <source>
        <dbReference type="Google" id="ProtNLM"/>
    </source>
</evidence>
<gene>
    <name evidence="2" type="ORF">PAM7971_03396</name>
</gene>
<dbReference type="RefSeq" id="WP_085850483.1">
    <property type="nucleotide sequence ID" value="NZ_FNZV01000015.1"/>
</dbReference>
<evidence type="ECO:0000313" key="2">
    <source>
        <dbReference type="EMBL" id="SLN64788.1"/>
    </source>
</evidence>
<organism evidence="2 3">
    <name type="scientific">Pacificibacter marinus</name>
    <dbReference type="NCBI Taxonomy" id="658057"/>
    <lineage>
        <taxon>Bacteria</taxon>
        <taxon>Pseudomonadati</taxon>
        <taxon>Pseudomonadota</taxon>
        <taxon>Alphaproteobacteria</taxon>
        <taxon>Rhodobacterales</taxon>
        <taxon>Roseobacteraceae</taxon>
        <taxon>Pacificibacter</taxon>
    </lineage>
</organism>
<feature type="transmembrane region" description="Helical" evidence="1">
    <location>
        <begin position="92"/>
        <end position="112"/>
    </location>
</feature>
<feature type="transmembrane region" description="Helical" evidence="1">
    <location>
        <begin position="12"/>
        <end position="33"/>
    </location>
</feature>
<keyword evidence="1" id="KW-1133">Transmembrane helix</keyword>
<keyword evidence="3" id="KW-1185">Reference proteome</keyword>
<protein>
    <recommendedName>
        <fullName evidence="4">DUF1440 domain-containing protein</fullName>
    </recommendedName>
</protein>
<dbReference type="EMBL" id="FWFW01000014">
    <property type="protein sequence ID" value="SLN64788.1"/>
    <property type="molecule type" value="Genomic_DNA"/>
</dbReference>
<evidence type="ECO:0000313" key="3">
    <source>
        <dbReference type="Proteomes" id="UP000193307"/>
    </source>
</evidence>
<reference evidence="2 3" key="1">
    <citation type="submission" date="2017-03" db="EMBL/GenBank/DDBJ databases">
        <authorList>
            <person name="Afonso C.L."/>
            <person name="Miller P.J."/>
            <person name="Scott M.A."/>
            <person name="Spackman E."/>
            <person name="Goraichik I."/>
            <person name="Dimitrov K.M."/>
            <person name="Suarez D.L."/>
            <person name="Swayne D.E."/>
        </authorList>
    </citation>
    <scope>NUCLEOTIDE SEQUENCE [LARGE SCALE GENOMIC DNA]</scope>
    <source>
        <strain evidence="2 3">CECT 7971</strain>
    </source>
</reference>
<dbReference type="STRING" id="658057.SAMN04488032_11567"/>
<name>A0A1Y5TJ30_9RHOB</name>
<accession>A0A1Y5TJ30</accession>
<sequence>MQTVQSLTNTKILLSVVLAGLIGEIAFELYAWLISPALFGVTLQPSNLVIAMTAKFTGVKLSHIAAFPIHFVIGALGFGVFTYLIRLLMPTRVWFTGFVSGFILWFVAQGLLAPVIGRTFMMGFGTYTQSSFIGHVGMTIIMAHLMALLMKRSVELPAP</sequence>
<keyword evidence="1" id="KW-0812">Transmembrane</keyword>
<dbReference type="AlphaFoldDB" id="A0A1Y5TJ30"/>
<dbReference type="OrthoDB" id="7063568at2"/>
<proteinExistence type="predicted"/>
<dbReference type="Proteomes" id="UP000193307">
    <property type="component" value="Unassembled WGS sequence"/>
</dbReference>
<keyword evidence="1" id="KW-0472">Membrane</keyword>
<feature type="transmembrane region" description="Helical" evidence="1">
    <location>
        <begin position="132"/>
        <end position="150"/>
    </location>
</feature>